<dbReference type="GO" id="GO:0005737">
    <property type="term" value="C:cytoplasm"/>
    <property type="evidence" value="ECO:0007669"/>
    <property type="project" value="UniProtKB-SubCell"/>
</dbReference>
<comment type="function">
    <text evidence="6">The RecF protein is involved in DNA metabolism; it is required for DNA replication and normal SOS inducibility. RecF binds preferentially to single-stranded, linear DNA. It also seems to bind ATP.</text>
</comment>
<evidence type="ECO:0000256" key="2">
    <source>
        <dbReference type="ARBA" id="ARBA00022705"/>
    </source>
</evidence>
<accession>A0A1H3H4Y5</accession>
<dbReference type="InterPro" id="IPR042174">
    <property type="entry name" value="RecF_2"/>
</dbReference>
<dbReference type="GO" id="GO:0009432">
    <property type="term" value="P:SOS response"/>
    <property type="evidence" value="ECO:0007669"/>
    <property type="project" value="UniProtKB-UniRule"/>
</dbReference>
<dbReference type="Proteomes" id="UP000198672">
    <property type="component" value="Unassembled WGS sequence"/>
</dbReference>
<dbReference type="HAMAP" id="MF_00365">
    <property type="entry name" value="RecF"/>
    <property type="match status" value="1"/>
</dbReference>
<dbReference type="Gene3D" id="3.40.50.300">
    <property type="entry name" value="P-loop containing nucleotide triphosphate hydrolases"/>
    <property type="match status" value="1"/>
</dbReference>
<feature type="binding site" evidence="6">
    <location>
        <begin position="36"/>
        <end position="43"/>
    </location>
    <ligand>
        <name>ATP</name>
        <dbReference type="ChEBI" id="CHEBI:30616"/>
    </ligand>
</feature>
<dbReference type="PANTHER" id="PTHR32182">
    <property type="entry name" value="DNA REPLICATION AND REPAIR PROTEIN RECF"/>
    <property type="match status" value="1"/>
</dbReference>
<evidence type="ECO:0000256" key="3">
    <source>
        <dbReference type="ARBA" id="ARBA00022741"/>
    </source>
</evidence>
<dbReference type="RefSeq" id="WP_281241134.1">
    <property type="nucleotide sequence ID" value="NZ_FNOW01000029.1"/>
</dbReference>
<keyword evidence="6" id="KW-0227">DNA damage</keyword>
<dbReference type="GO" id="GO:0005524">
    <property type="term" value="F:ATP binding"/>
    <property type="evidence" value="ECO:0007669"/>
    <property type="project" value="UniProtKB-UniRule"/>
</dbReference>
<dbReference type="Pfam" id="PF02463">
    <property type="entry name" value="SMC_N"/>
    <property type="match status" value="1"/>
</dbReference>
<feature type="domain" description="RecF/RecN/SMC N-terminal" evidence="7">
    <location>
        <begin position="9"/>
        <end position="314"/>
    </location>
</feature>
<dbReference type="AlphaFoldDB" id="A0A1H3H4Y5"/>
<keyword evidence="1 6" id="KW-0963">Cytoplasm</keyword>
<gene>
    <name evidence="6" type="primary">recF</name>
    <name evidence="8" type="ORF">SAMN05421644_12921</name>
</gene>
<dbReference type="PANTHER" id="PTHR32182:SF0">
    <property type="entry name" value="DNA REPLICATION AND REPAIR PROTEIN RECF"/>
    <property type="match status" value="1"/>
</dbReference>
<dbReference type="InterPro" id="IPR001238">
    <property type="entry name" value="DNA-binding_RecF"/>
</dbReference>
<name>A0A1H3H4Y5_ALLWA</name>
<dbReference type="EMBL" id="FNOW01000029">
    <property type="protein sequence ID" value="SDY09824.1"/>
    <property type="molecule type" value="Genomic_DNA"/>
</dbReference>
<dbReference type="GO" id="GO:0006260">
    <property type="term" value="P:DNA replication"/>
    <property type="evidence" value="ECO:0007669"/>
    <property type="project" value="UniProtKB-UniRule"/>
</dbReference>
<dbReference type="InterPro" id="IPR027417">
    <property type="entry name" value="P-loop_NTPase"/>
</dbReference>
<keyword evidence="3 6" id="KW-0547">Nucleotide-binding</keyword>
<comment type="similarity">
    <text evidence="6">Belongs to the RecF family.</text>
</comment>
<dbReference type="GO" id="GO:0000731">
    <property type="term" value="P:DNA synthesis involved in DNA repair"/>
    <property type="evidence" value="ECO:0007669"/>
    <property type="project" value="TreeGrafter"/>
</dbReference>
<dbReference type="InterPro" id="IPR003395">
    <property type="entry name" value="RecF/RecN/SMC_N"/>
</dbReference>
<reference evidence="9" key="1">
    <citation type="submission" date="2016-10" db="EMBL/GenBank/DDBJ databases">
        <authorList>
            <person name="Varghese N."/>
            <person name="Submissions S."/>
        </authorList>
    </citation>
    <scope>NUCLEOTIDE SEQUENCE [LARGE SCALE GENOMIC DNA]</scope>
    <source>
        <strain evidence="9">DSM 173</strain>
    </source>
</reference>
<protein>
    <recommendedName>
        <fullName evidence="6">DNA replication and repair protein RecF</fullName>
    </recommendedName>
</protein>
<dbReference type="Gene3D" id="1.20.1050.90">
    <property type="entry name" value="RecF/RecN/SMC, N-terminal domain"/>
    <property type="match status" value="1"/>
</dbReference>
<evidence type="ECO:0000313" key="8">
    <source>
        <dbReference type="EMBL" id="SDY09824.1"/>
    </source>
</evidence>
<keyword evidence="9" id="KW-1185">Reference proteome</keyword>
<evidence type="ECO:0000256" key="5">
    <source>
        <dbReference type="ARBA" id="ARBA00023125"/>
    </source>
</evidence>
<organism evidence="8 9">
    <name type="scientific">Allochromatium warmingii</name>
    <name type="common">Chromatium warmingii</name>
    <dbReference type="NCBI Taxonomy" id="61595"/>
    <lineage>
        <taxon>Bacteria</taxon>
        <taxon>Pseudomonadati</taxon>
        <taxon>Pseudomonadota</taxon>
        <taxon>Gammaproteobacteria</taxon>
        <taxon>Chromatiales</taxon>
        <taxon>Chromatiaceae</taxon>
        <taxon>Allochromatium</taxon>
    </lineage>
</organism>
<evidence type="ECO:0000256" key="4">
    <source>
        <dbReference type="ARBA" id="ARBA00022840"/>
    </source>
</evidence>
<evidence type="ECO:0000313" key="9">
    <source>
        <dbReference type="Proteomes" id="UP000198672"/>
    </source>
</evidence>
<evidence type="ECO:0000259" key="7">
    <source>
        <dbReference type="Pfam" id="PF02463"/>
    </source>
</evidence>
<evidence type="ECO:0000256" key="6">
    <source>
        <dbReference type="HAMAP-Rule" id="MF_00365"/>
    </source>
</evidence>
<dbReference type="GO" id="GO:0003697">
    <property type="term" value="F:single-stranded DNA binding"/>
    <property type="evidence" value="ECO:0007669"/>
    <property type="project" value="UniProtKB-UniRule"/>
</dbReference>
<evidence type="ECO:0000256" key="1">
    <source>
        <dbReference type="ARBA" id="ARBA00022490"/>
    </source>
</evidence>
<comment type="subcellular location">
    <subcellularLocation>
        <location evidence="6">Cytoplasm</location>
    </subcellularLocation>
</comment>
<keyword evidence="6" id="KW-0234">DNA repair</keyword>
<dbReference type="NCBIfam" id="TIGR00611">
    <property type="entry name" value="recf"/>
    <property type="match status" value="1"/>
</dbReference>
<dbReference type="SUPFAM" id="SSF52540">
    <property type="entry name" value="P-loop containing nucleoside triphosphate hydrolases"/>
    <property type="match status" value="1"/>
</dbReference>
<dbReference type="GO" id="GO:0006302">
    <property type="term" value="P:double-strand break repair"/>
    <property type="evidence" value="ECO:0007669"/>
    <property type="project" value="TreeGrafter"/>
</dbReference>
<keyword evidence="5 6" id="KW-0238">DNA-binding</keyword>
<keyword evidence="4 6" id="KW-0067">ATP-binding</keyword>
<dbReference type="STRING" id="61595.SAMN05421644_12921"/>
<keyword evidence="2 6" id="KW-0235">DNA replication</keyword>
<sequence length="354" mass="39501">MCADFASGLRSLRIVSLRTLQRLALTIETRTLLLTGANGSGKTTLLEAVYVLARGRTFRSTKVGPLTTLGASCTRIDAIFQTPDYDRIRLRYVKDGATVSRAIQPPSASLYVKLIGENAQHLLDGEPNLRRRFLDWNVFQAAPQFATIHAEFTRVLMQRNAAIRAGGGQRSVWDRTFIELAEALDYQRCAFIQDWRARFLEYRTAYPFLNGAELHYRRGWPDNQELSDALVAVAEPELKRGYTLAGPSRADFRVTVGDERRGFSRGQTKLIVALLQLAAESVQQARGRTPAIWLLDDLEAELDRALAEQLWRTFEATPNPILATRVATTGDPGVFGDTPSLTLVHMPIVAARIN</sequence>
<proteinExistence type="inferred from homology"/>
<keyword evidence="6" id="KW-0742">SOS response</keyword>